<sequence length="73" mass="8812">MSNEPTRRKLFHVDIKQERVAPVLCYFVLAMIVTEVYEIRFLVAGIWCLLVFPLWWLGWWLGKMLWERRRGSG</sequence>
<evidence type="ECO:0008006" key="3">
    <source>
        <dbReference type="Google" id="ProtNLM"/>
    </source>
</evidence>
<keyword evidence="1" id="KW-0812">Transmembrane</keyword>
<protein>
    <recommendedName>
        <fullName evidence="3">2TM domain-containing protein</fullName>
    </recommendedName>
</protein>
<feature type="transmembrane region" description="Helical" evidence="1">
    <location>
        <begin position="20"/>
        <end position="37"/>
    </location>
</feature>
<name>A0A382VGV4_9ZZZZ</name>
<gene>
    <name evidence="2" type="ORF">METZ01_LOCUS397982</name>
</gene>
<reference evidence="2" key="1">
    <citation type="submission" date="2018-05" db="EMBL/GenBank/DDBJ databases">
        <authorList>
            <person name="Lanie J.A."/>
            <person name="Ng W.-L."/>
            <person name="Kazmierczak K.M."/>
            <person name="Andrzejewski T.M."/>
            <person name="Davidsen T.M."/>
            <person name="Wayne K.J."/>
            <person name="Tettelin H."/>
            <person name="Glass J.I."/>
            <person name="Rusch D."/>
            <person name="Podicherti R."/>
            <person name="Tsui H.-C.T."/>
            <person name="Winkler M.E."/>
        </authorList>
    </citation>
    <scope>NUCLEOTIDE SEQUENCE</scope>
</reference>
<keyword evidence="1" id="KW-0472">Membrane</keyword>
<keyword evidence="1" id="KW-1133">Transmembrane helix</keyword>
<feature type="transmembrane region" description="Helical" evidence="1">
    <location>
        <begin position="43"/>
        <end position="62"/>
    </location>
</feature>
<dbReference type="AlphaFoldDB" id="A0A382VGV4"/>
<organism evidence="2">
    <name type="scientific">marine metagenome</name>
    <dbReference type="NCBI Taxonomy" id="408172"/>
    <lineage>
        <taxon>unclassified sequences</taxon>
        <taxon>metagenomes</taxon>
        <taxon>ecological metagenomes</taxon>
    </lineage>
</organism>
<accession>A0A382VGV4</accession>
<proteinExistence type="predicted"/>
<evidence type="ECO:0000313" key="2">
    <source>
        <dbReference type="EMBL" id="SVD45128.1"/>
    </source>
</evidence>
<evidence type="ECO:0000256" key="1">
    <source>
        <dbReference type="SAM" id="Phobius"/>
    </source>
</evidence>
<dbReference type="EMBL" id="UINC01151490">
    <property type="protein sequence ID" value="SVD45128.1"/>
    <property type="molecule type" value="Genomic_DNA"/>
</dbReference>